<organism evidence="1 2">
    <name type="scientific">Clostridium yunnanense</name>
    <dbReference type="NCBI Taxonomy" id="2800325"/>
    <lineage>
        <taxon>Bacteria</taxon>
        <taxon>Bacillati</taxon>
        <taxon>Bacillota</taxon>
        <taxon>Clostridia</taxon>
        <taxon>Eubacteriales</taxon>
        <taxon>Clostridiaceae</taxon>
        <taxon>Clostridium</taxon>
    </lineage>
</organism>
<dbReference type="RefSeq" id="WP_200267176.1">
    <property type="nucleotide sequence ID" value="NZ_JAENHN010000016.1"/>
</dbReference>
<evidence type="ECO:0008006" key="3">
    <source>
        <dbReference type="Google" id="ProtNLM"/>
    </source>
</evidence>
<proteinExistence type="predicted"/>
<gene>
    <name evidence="1" type="ORF">JHL18_06090</name>
</gene>
<comment type="caution">
    <text evidence="1">The sequence shown here is derived from an EMBL/GenBank/DDBJ whole genome shotgun (WGS) entry which is preliminary data.</text>
</comment>
<evidence type="ECO:0000313" key="2">
    <source>
        <dbReference type="Proteomes" id="UP000596739"/>
    </source>
</evidence>
<dbReference type="Pfam" id="PF16264">
    <property type="entry name" value="SatD"/>
    <property type="match status" value="1"/>
</dbReference>
<dbReference type="Proteomes" id="UP000596739">
    <property type="component" value="Unassembled WGS sequence"/>
</dbReference>
<protein>
    <recommendedName>
        <fullName evidence="3">SatD family (SatD)</fullName>
    </recommendedName>
</protein>
<evidence type="ECO:0000313" key="1">
    <source>
        <dbReference type="EMBL" id="MBK1810206.1"/>
    </source>
</evidence>
<reference evidence="2" key="1">
    <citation type="submission" date="2021-01" db="EMBL/GenBank/DDBJ databases">
        <title>Genome public.</title>
        <authorList>
            <person name="Liu C."/>
            <person name="Sun Q."/>
        </authorList>
    </citation>
    <scope>NUCLEOTIDE SEQUENCE [LARGE SCALE GENOMIC DNA]</scope>
    <source>
        <strain evidence="2">YIM B02505</strain>
    </source>
</reference>
<keyword evidence="2" id="KW-1185">Reference proteome</keyword>
<accession>A0ABS1ELG6</accession>
<name>A0ABS1ELG6_9CLOT</name>
<dbReference type="EMBL" id="JAENHN010000016">
    <property type="protein sequence ID" value="MBK1810206.1"/>
    <property type="molecule type" value="Genomic_DNA"/>
</dbReference>
<sequence length="128" mass="14678">MCYITMIFDLKNSKNIENRYEVQKLLINVLKKCNATFNDIIASPFLITLGDEWEGLLQQDAPYDKIISFFRENLPENIDFYTGIGIGEISINDFELTVNQLDGPSFHLARKAIKYAKKNHCSLVILVS</sequence>
<dbReference type="InterPro" id="IPR032580">
    <property type="entry name" value="SatD"/>
</dbReference>